<evidence type="ECO:0000313" key="2">
    <source>
        <dbReference type="EMBL" id="CAF1113788.1"/>
    </source>
</evidence>
<feature type="chain" id="PRO_5032847639" evidence="1">
    <location>
        <begin position="19"/>
        <end position="181"/>
    </location>
</feature>
<evidence type="ECO:0000256" key="1">
    <source>
        <dbReference type="SAM" id="SignalP"/>
    </source>
</evidence>
<keyword evidence="1" id="KW-0732">Signal</keyword>
<name>A0A814Q2I1_9BILA</name>
<reference evidence="2" key="1">
    <citation type="submission" date="2021-02" db="EMBL/GenBank/DDBJ databases">
        <authorList>
            <person name="Nowell W R."/>
        </authorList>
    </citation>
    <scope>NUCLEOTIDE SEQUENCE</scope>
</reference>
<dbReference type="Proteomes" id="UP000663864">
    <property type="component" value="Unassembled WGS sequence"/>
</dbReference>
<dbReference type="AlphaFoldDB" id="A0A814Q2I1"/>
<comment type="caution">
    <text evidence="2">The sequence shown here is derived from an EMBL/GenBank/DDBJ whole genome shotgun (WGS) entry which is preliminary data.</text>
</comment>
<gene>
    <name evidence="2" type="ORF">ZHD862_LOCUS18260</name>
</gene>
<feature type="signal peptide" evidence="1">
    <location>
        <begin position="1"/>
        <end position="18"/>
    </location>
</feature>
<organism evidence="2 3">
    <name type="scientific">Rotaria sordida</name>
    <dbReference type="NCBI Taxonomy" id="392033"/>
    <lineage>
        <taxon>Eukaryota</taxon>
        <taxon>Metazoa</taxon>
        <taxon>Spiralia</taxon>
        <taxon>Gnathifera</taxon>
        <taxon>Rotifera</taxon>
        <taxon>Eurotatoria</taxon>
        <taxon>Bdelloidea</taxon>
        <taxon>Philodinida</taxon>
        <taxon>Philodinidae</taxon>
        <taxon>Rotaria</taxon>
    </lineage>
</organism>
<accession>A0A814Q2I1</accession>
<protein>
    <submittedName>
        <fullName evidence="2">Uncharacterized protein</fullName>
    </submittedName>
</protein>
<dbReference type="EMBL" id="CAJNOT010000940">
    <property type="protein sequence ID" value="CAF1113788.1"/>
    <property type="molecule type" value="Genomic_DNA"/>
</dbReference>
<evidence type="ECO:0000313" key="3">
    <source>
        <dbReference type="Proteomes" id="UP000663864"/>
    </source>
</evidence>
<proteinExistence type="predicted"/>
<sequence>MFTPVLVLLTIVISVADAYRLPVVVVTSKEDLSVKKQKLEETIAPSLNPSYYSSQLTINHPKFARNGGFGANYYYENLRLTVPAGGLYTFQCDSYIDSFASLYFTSFNPSNSATNLYWSIDDANSDNWEFKFAINFPSAYTMDFVVTTYSSGVTGPFQIVATGPNKATFNRISSIGNSNNG</sequence>